<dbReference type="SUPFAM" id="SSF46785">
    <property type="entry name" value="Winged helix' DNA-binding domain"/>
    <property type="match status" value="1"/>
</dbReference>
<dbReference type="EMBL" id="JARXVC010000002">
    <property type="protein sequence ID" value="MDH6279743.1"/>
    <property type="molecule type" value="Genomic_DNA"/>
</dbReference>
<dbReference type="InterPro" id="IPR048711">
    <property type="entry name" value="WHD_Rv2258c"/>
</dbReference>
<dbReference type="PANTHER" id="PTHR45128">
    <property type="entry name" value="METHYLTRANSFERASE TYPE 11"/>
    <property type="match status" value="1"/>
</dbReference>
<accession>A0ABT6M630</accession>
<keyword evidence="3" id="KW-0489">Methyltransferase</keyword>
<reference evidence="3 4" key="1">
    <citation type="submission" date="2023-04" db="EMBL/GenBank/DDBJ databases">
        <title>Forest soil microbial communities from Buena Vista Peninsula, Colon Province, Panama.</title>
        <authorList>
            <person name="Bouskill N."/>
        </authorList>
    </citation>
    <scope>NUCLEOTIDE SEQUENCE [LARGE SCALE GENOMIC DNA]</scope>
    <source>
        <strain evidence="3 4">CFH S0262</strain>
    </source>
</reference>
<evidence type="ECO:0000313" key="3">
    <source>
        <dbReference type="EMBL" id="MDH6279743.1"/>
    </source>
</evidence>
<evidence type="ECO:0000259" key="2">
    <source>
        <dbReference type="Pfam" id="PF21320"/>
    </source>
</evidence>
<evidence type="ECO:0000313" key="4">
    <source>
        <dbReference type="Proteomes" id="UP001160334"/>
    </source>
</evidence>
<dbReference type="Pfam" id="PF13847">
    <property type="entry name" value="Methyltransf_31"/>
    <property type="match status" value="1"/>
</dbReference>
<dbReference type="PANTHER" id="PTHR45128:SF2">
    <property type="entry name" value="METHYLTRANSFERASE DOMAIN-CONTAINING PROTEIN"/>
    <property type="match status" value="1"/>
</dbReference>
<evidence type="ECO:0000259" key="1">
    <source>
        <dbReference type="Pfam" id="PF13847"/>
    </source>
</evidence>
<keyword evidence="3" id="KW-0808">Transferase</keyword>
<gene>
    <name evidence="3" type="ORF">M2280_000952</name>
</gene>
<dbReference type="Gene3D" id="3.40.50.150">
    <property type="entry name" value="Vaccinia Virus protein VP39"/>
    <property type="match status" value="1"/>
</dbReference>
<dbReference type="InterPro" id="IPR036390">
    <property type="entry name" value="WH_DNA-bd_sf"/>
</dbReference>
<sequence>MTTEVDEAALEQFAERLAGYMTGSMMCLSVWLGDELGLYRLMAGDDGLGAGEIAERSRCHPRLVREWLDSQVSGGLVGYDPATDWYRLSPEARAVLADDDSPRFMARAMNALGAMCIDLPKVADAFREDGGLAWGEHDHRLFRGTEWLFRTGYRAALPDWVDALDGVRADLDAGAAVADIGCGHGASVIALAQQFPAARIHGFDYHAPSIETARQRAVEAGVAGTTEFSVSGATSYPGTYRLICFFDCLHDMGDPVGVATYARKHLTPQGSVLLVEPFALPERVTNLTDNPMAALLYTASTFVCTPNSLSQEVGLGLGAQAGEDRLHEVFDRAGYTRFRKVAETPLNLILEARP</sequence>
<dbReference type="GO" id="GO:0032259">
    <property type="term" value="P:methylation"/>
    <property type="evidence" value="ECO:0007669"/>
    <property type="project" value="UniProtKB-KW"/>
</dbReference>
<dbReference type="CDD" id="cd02440">
    <property type="entry name" value="AdoMet_MTases"/>
    <property type="match status" value="1"/>
</dbReference>
<dbReference type="InterPro" id="IPR053173">
    <property type="entry name" value="SAM-binding_MTase"/>
</dbReference>
<proteinExistence type="predicted"/>
<dbReference type="Gene3D" id="1.10.10.10">
    <property type="entry name" value="Winged helix-like DNA-binding domain superfamily/Winged helix DNA-binding domain"/>
    <property type="match status" value="1"/>
</dbReference>
<dbReference type="Pfam" id="PF21320">
    <property type="entry name" value="WHD_Rv2258c"/>
    <property type="match status" value="1"/>
</dbReference>
<keyword evidence="4" id="KW-1185">Reference proteome</keyword>
<protein>
    <submittedName>
        <fullName evidence="3">SAM-dependent methyltransferase</fullName>
    </submittedName>
</protein>
<dbReference type="InterPro" id="IPR029063">
    <property type="entry name" value="SAM-dependent_MTases_sf"/>
</dbReference>
<comment type="caution">
    <text evidence="3">The sequence shown here is derived from an EMBL/GenBank/DDBJ whole genome shotgun (WGS) entry which is preliminary data.</text>
</comment>
<feature type="domain" description="Methyltransferase" evidence="1">
    <location>
        <begin position="172"/>
        <end position="333"/>
    </location>
</feature>
<dbReference type="RefSeq" id="WP_280759123.1">
    <property type="nucleotide sequence ID" value="NZ_JARXVC010000002.1"/>
</dbReference>
<feature type="domain" description="S-adenosylmethionine-dependent methyltransferase Rv2258c-like winged HTH" evidence="2">
    <location>
        <begin position="26"/>
        <end position="96"/>
    </location>
</feature>
<dbReference type="GO" id="GO:0008168">
    <property type="term" value="F:methyltransferase activity"/>
    <property type="evidence" value="ECO:0007669"/>
    <property type="project" value="UniProtKB-KW"/>
</dbReference>
<dbReference type="InterPro" id="IPR036388">
    <property type="entry name" value="WH-like_DNA-bd_sf"/>
</dbReference>
<name>A0ABT6M630_9NOCA</name>
<organism evidence="3 4">
    <name type="scientific">Prescottella agglutinans</name>
    <dbReference type="NCBI Taxonomy" id="1644129"/>
    <lineage>
        <taxon>Bacteria</taxon>
        <taxon>Bacillati</taxon>
        <taxon>Actinomycetota</taxon>
        <taxon>Actinomycetes</taxon>
        <taxon>Mycobacteriales</taxon>
        <taxon>Nocardiaceae</taxon>
        <taxon>Prescottella</taxon>
    </lineage>
</organism>
<dbReference type="InterPro" id="IPR025714">
    <property type="entry name" value="Methyltranfer_dom"/>
</dbReference>
<dbReference type="SUPFAM" id="SSF53335">
    <property type="entry name" value="S-adenosyl-L-methionine-dependent methyltransferases"/>
    <property type="match status" value="1"/>
</dbReference>
<dbReference type="Proteomes" id="UP001160334">
    <property type="component" value="Unassembled WGS sequence"/>
</dbReference>